<keyword evidence="2" id="KW-0808">Transferase</keyword>
<dbReference type="PROSITE" id="PS50290">
    <property type="entry name" value="PI3_4_KINASE_3"/>
    <property type="match status" value="1"/>
</dbReference>
<evidence type="ECO:0000256" key="4">
    <source>
        <dbReference type="ARBA" id="ARBA00023985"/>
    </source>
</evidence>
<keyword evidence="3" id="KW-0418">Kinase</keyword>
<dbReference type="PANTHER" id="PTHR10048">
    <property type="entry name" value="PHOSPHATIDYLINOSITOL KINASE"/>
    <property type="match status" value="1"/>
</dbReference>
<keyword evidence="8" id="KW-1185">Reference proteome</keyword>
<reference evidence="7" key="1">
    <citation type="submission" date="2025-08" db="UniProtKB">
        <authorList>
            <consortium name="Ensembl"/>
        </authorList>
    </citation>
    <scope>IDENTIFICATION</scope>
</reference>
<proteinExistence type="inferred from homology"/>
<comment type="catalytic activity">
    <reaction evidence="4">
        <text>a 1,2-diacyl-sn-glycero-3-phospho-(1D-myo-inositol) + ATP = a 1,2-diacyl-sn-glycero-3-phospho-(1D-myo-inositol-3-phosphate) + ADP + H(+)</text>
        <dbReference type="Rhea" id="RHEA:12709"/>
        <dbReference type="ChEBI" id="CHEBI:15378"/>
        <dbReference type="ChEBI" id="CHEBI:30616"/>
        <dbReference type="ChEBI" id="CHEBI:57880"/>
        <dbReference type="ChEBI" id="CHEBI:58088"/>
        <dbReference type="ChEBI" id="CHEBI:456216"/>
        <dbReference type="EC" id="2.7.1.137"/>
    </reaction>
    <physiologicalReaction direction="left-to-right" evidence="4">
        <dbReference type="Rhea" id="RHEA:12710"/>
    </physiologicalReaction>
</comment>
<dbReference type="GO" id="GO:0005737">
    <property type="term" value="C:cytoplasm"/>
    <property type="evidence" value="ECO:0007669"/>
    <property type="project" value="TreeGrafter"/>
</dbReference>
<comment type="similarity">
    <text evidence="1">Belongs to the PI3/PI4-kinase family. Type III PI4K subfamily.</text>
</comment>
<dbReference type="Pfam" id="PF00454">
    <property type="entry name" value="PI3_PI4_kinase"/>
    <property type="match status" value="1"/>
</dbReference>
<dbReference type="Proteomes" id="UP000694523">
    <property type="component" value="Unplaced"/>
</dbReference>
<dbReference type="GO" id="GO:0016303">
    <property type="term" value="F:1-phosphatidylinositol-3-kinase activity"/>
    <property type="evidence" value="ECO:0007669"/>
    <property type="project" value="UniProtKB-EC"/>
</dbReference>
<dbReference type="PANTHER" id="PTHR10048:SF29">
    <property type="entry name" value="PHOSPHATIDYLINOSITOL 3-KINASE C2 DOMAIN-CONTAINING SUBUNIT GAMMA"/>
    <property type="match status" value="1"/>
</dbReference>
<reference evidence="7" key="2">
    <citation type="submission" date="2025-09" db="UniProtKB">
        <authorList>
            <consortium name="Ensembl"/>
        </authorList>
    </citation>
    <scope>IDENTIFICATION</scope>
</reference>
<dbReference type="Ensembl" id="ENSNMLT00000040127.1">
    <property type="protein sequence ID" value="ENSNMLP00000035995.1"/>
    <property type="gene ID" value="ENSNMLG00000022375.1"/>
</dbReference>
<evidence type="ECO:0000256" key="3">
    <source>
        <dbReference type="ARBA" id="ARBA00022777"/>
    </source>
</evidence>
<accession>A0A8C6UJF7</accession>
<name>A0A8C6UJF7_9GOBI</name>
<feature type="domain" description="PI3K/PI4K catalytic" evidence="6">
    <location>
        <begin position="82"/>
        <end position="215"/>
    </location>
</feature>
<dbReference type="InterPro" id="IPR000403">
    <property type="entry name" value="PI3/4_kinase_cat_dom"/>
</dbReference>
<evidence type="ECO:0000256" key="5">
    <source>
        <dbReference type="ARBA" id="ARBA00029297"/>
    </source>
</evidence>
<dbReference type="InterPro" id="IPR011009">
    <property type="entry name" value="Kinase-like_dom_sf"/>
</dbReference>
<protein>
    <recommendedName>
        <fullName evidence="6">PI3K/PI4K catalytic domain-containing protein</fullName>
    </recommendedName>
</protein>
<dbReference type="FunFam" id="3.30.1010.10:FF:000001">
    <property type="entry name" value="Phosphatidylinositol 4-phosphate 3-kinase C2 domain-containing subunit beta"/>
    <property type="match status" value="1"/>
</dbReference>
<dbReference type="Gene3D" id="3.30.1010.10">
    <property type="entry name" value="Phosphatidylinositol 3-kinase Catalytic Subunit, Chain A, domain 4"/>
    <property type="match status" value="1"/>
</dbReference>
<evidence type="ECO:0000256" key="1">
    <source>
        <dbReference type="ARBA" id="ARBA00006209"/>
    </source>
</evidence>
<dbReference type="GO" id="GO:0005942">
    <property type="term" value="C:phosphatidylinositol 3-kinase complex"/>
    <property type="evidence" value="ECO:0007669"/>
    <property type="project" value="TreeGrafter"/>
</dbReference>
<dbReference type="GO" id="GO:0005886">
    <property type="term" value="C:plasma membrane"/>
    <property type="evidence" value="ECO:0007669"/>
    <property type="project" value="TreeGrafter"/>
</dbReference>
<dbReference type="InterPro" id="IPR015433">
    <property type="entry name" value="PI3/4_kinase"/>
</dbReference>
<dbReference type="SUPFAM" id="SSF56112">
    <property type="entry name" value="Protein kinase-like (PK-like)"/>
    <property type="match status" value="1"/>
</dbReference>
<dbReference type="GO" id="GO:0048015">
    <property type="term" value="P:phosphatidylinositol-mediated signaling"/>
    <property type="evidence" value="ECO:0007669"/>
    <property type="project" value="TreeGrafter"/>
</dbReference>
<dbReference type="GO" id="GO:0035005">
    <property type="term" value="F:1-phosphatidylinositol-4-phosphate 3-kinase activity"/>
    <property type="evidence" value="ECO:0007669"/>
    <property type="project" value="UniProtKB-EC"/>
</dbReference>
<dbReference type="GO" id="GO:0043491">
    <property type="term" value="P:phosphatidylinositol 3-kinase/protein kinase B signal transduction"/>
    <property type="evidence" value="ECO:0007669"/>
    <property type="project" value="TreeGrafter"/>
</dbReference>
<sequence length="215" mass="24482">MGVIIQSWFSKVQAALRQSCGHKLRKELEIEARLVSLLTQVADKVRLADKSKRKKYKIEEFFLDGKSCCLPLDPAFHVSAVDMETCKFYNSNAAPLGLSFICSDPLAKNVSVICKTGDNLRQDMLVLQIVRMMDRVWLQEGLDMQMVTYKCLSTGTTQGLIEVVPEAVTLGKIHQEWGLSGTMRDDSLEKWFHMRNKTHEDYERVGLPFLPIVRV</sequence>
<evidence type="ECO:0000256" key="2">
    <source>
        <dbReference type="ARBA" id="ARBA00022679"/>
    </source>
</evidence>
<dbReference type="GO" id="GO:0016477">
    <property type="term" value="P:cell migration"/>
    <property type="evidence" value="ECO:0007669"/>
    <property type="project" value="TreeGrafter"/>
</dbReference>
<dbReference type="AlphaFoldDB" id="A0A8C6UJF7"/>
<comment type="catalytic activity">
    <reaction evidence="5">
        <text>a 1,2-diacyl-sn-glycero-3-phospho-(1D-myo-inositol 4-phosphate) + ATP = a 1,2-diacyl-sn-glycero-3-phospho-(1D-myo-inositol-3,4-bisphosphate) + ADP + H(+)</text>
        <dbReference type="Rhea" id="RHEA:18373"/>
        <dbReference type="ChEBI" id="CHEBI:15378"/>
        <dbReference type="ChEBI" id="CHEBI:30616"/>
        <dbReference type="ChEBI" id="CHEBI:57658"/>
        <dbReference type="ChEBI" id="CHEBI:58178"/>
        <dbReference type="ChEBI" id="CHEBI:456216"/>
        <dbReference type="EC" id="2.7.1.154"/>
    </reaction>
    <physiologicalReaction direction="left-to-right" evidence="5">
        <dbReference type="Rhea" id="RHEA:18374"/>
    </physiologicalReaction>
</comment>
<evidence type="ECO:0000259" key="6">
    <source>
        <dbReference type="PROSITE" id="PS50290"/>
    </source>
</evidence>
<organism evidence="7 8">
    <name type="scientific">Neogobius melanostomus</name>
    <name type="common">round goby</name>
    <dbReference type="NCBI Taxonomy" id="47308"/>
    <lineage>
        <taxon>Eukaryota</taxon>
        <taxon>Metazoa</taxon>
        <taxon>Chordata</taxon>
        <taxon>Craniata</taxon>
        <taxon>Vertebrata</taxon>
        <taxon>Euteleostomi</taxon>
        <taxon>Actinopterygii</taxon>
        <taxon>Neopterygii</taxon>
        <taxon>Teleostei</taxon>
        <taxon>Neoteleostei</taxon>
        <taxon>Acanthomorphata</taxon>
        <taxon>Gobiaria</taxon>
        <taxon>Gobiiformes</taxon>
        <taxon>Gobioidei</taxon>
        <taxon>Gobiidae</taxon>
        <taxon>Benthophilinae</taxon>
        <taxon>Neogobiini</taxon>
        <taxon>Neogobius</taxon>
    </lineage>
</organism>
<evidence type="ECO:0000313" key="7">
    <source>
        <dbReference type="Ensembl" id="ENSNMLP00000035995.1"/>
    </source>
</evidence>
<evidence type="ECO:0000313" key="8">
    <source>
        <dbReference type="Proteomes" id="UP000694523"/>
    </source>
</evidence>